<keyword evidence="3" id="KW-1185">Reference proteome</keyword>
<sequence length="193" mass="22372">MATATTAREWLAPPRLSRQPRVSQASRASSPNRESGYSSTTAPRKRLWIFRARTMSKYTRPRPRTRNYIASIRQTDPRLHHSDTSNSIPTSFYGHRQLKRGTSPCIFCKLRTMLRAASPEVVYRARWRASQGVAIFGVAWKLGFCICPPRLYHLFPQFPRALGRVFTYHLPAIEFVVPHNRHHSSFLSLMLYR</sequence>
<accession>A0A0D7BQE5</accession>
<evidence type="ECO:0000256" key="1">
    <source>
        <dbReference type="SAM" id="MobiDB-lite"/>
    </source>
</evidence>
<gene>
    <name evidence="2" type="ORF">CYLTODRAFT_417676</name>
</gene>
<protein>
    <submittedName>
        <fullName evidence="2">Uncharacterized protein</fullName>
    </submittedName>
</protein>
<dbReference type="EMBL" id="KN880441">
    <property type="protein sequence ID" value="KIY72667.1"/>
    <property type="molecule type" value="Genomic_DNA"/>
</dbReference>
<feature type="region of interest" description="Disordered" evidence="1">
    <location>
        <begin position="1"/>
        <end position="40"/>
    </location>
</feature>
<reference evidence="2 3" key="1">
    <citation type="journal article" date="2015" name="Fungal Genet. Biol.">
        <title>Evolution of novel wood decay mechanisms in Agaricales revealed by the genome sequences of Fistulina hepatica and Cylindrobasidium torrendii.</title>
        <authorList>
            <person name="Floudas D."/>
            <person name="Held B.W."/>
            <person name="Riley R."/>
            <person name="Nagy L.G."/>
            <person name="Koehler G."/>
            <person name="Ransdell A.S."/>
            <person name="Younus H."/>
            <person name="Chow J."/>
            <person name="Chiniquy J."/>
            <person name="Lipzen A."/>
            <person name="Tritt A."/>
            <person name="Sun H."/>
            <person name="Haridas S."/>
            <person name="LaButti K."/>
            <person name="Ohm R.A."/>
            <person name="Kues U."/>
            <person name="Blanchette R.A."/>
            <person name="Grigoriev I.V."/>
            <person name="Minto R.E."/>
            <person name="Hibbett D.S."/>
        </authorList>
    </citation>
    <scope>NUCLEOTIDE SEQUENCE [LARGE SCALE GENOMIC DNA]</scope>
    <source>
        <strain evidence="2 3">FP15055 ss-10</strain>
    </source>
</reference>
<proteinExistence type="predicted"/>
<dbReference type="Proteomes" id="UP000054007">
    <property type="component" value="Unassembled WGS sequence"/>
</dbReference>
<evidence type="ECO:0000313" key="3">
    <source>
        <dbReference type="Proteomes" id="UP000054007"/>
    </source>
</evidence>
<feature type="compositionally biased region" description="Polar residues" evidence="1">
    <location>
        <begin position="20"/>
        <end position="40"/>
    </location>
</feature>
<evidence type="ECO:0000313" key="2">
    <source>
        <dbReference type="EMBL" id="KIY72667.1"/>
    </source>
</evidence>
<dbReference type="AlphaFoldDB" id="A0A0D7BQE5"/>
<name>A0A0D7BQE5_9AGAR</name>
<organism evidence="2 3">
    <name type="scientific">Cylindrobasidium torrendii FP15055 ss-10</name>
    <dbReference type="NCBI Taxonomy" id="1314674"/>
    <lineage>
        <taxon>Eukaryota</taxon>
        <taxon>Fungi</taxon>
        <taxon>Dikarya</taxon>
        <taxon>Basidiomycota</taxon>
        <taxon>Agaricomycotina</taxon>
        <taxon>Agaricomycetes</taxon>
        <taxon>Agaricomycetidae</taxon>
        <taxon>Agaricales</taxon>
        <taxon>Marasmiineae</taxon>
        <taxon>Physalacriaceae</taxon>
        <taxon>Cylindrobasidium</taxon>
    </lineage>
</organism>